<evidence type="ECO:0000313" key="1">
    <source>
        <dbReference type="EMBL" id="GMS96215.1"/>
    </source>
</evidence>
<organism evidence="1 2">
    <name type="scientific">Pristionchus entomophagus</name>
    <dbReference type="NCBI Taxonomy" id="358040"/>
    <lineage>
        <taxon>Eukaryota</taxon>
        <taxon>Metazoa</taxon>
        <taxon>Ecdysozoa</taxon>
        <taxon>Nematoda</taxon>
        <taxon>Chromadorea</taxon>
        <taxon>Rhabditida</taxon>
        <taxon>Rhabditina</taxon>
        <taxon>Diplogasteromorpha</taxon>
        <taxon>Diplogasteroidea</taxon>
        <taxon>Neodiplogasteridae</taxon>
        <taxon>Pristionchus</taxon>
    </lineage>
</organism>
<keyword evidence="2" id="KW-1185">Reference proteome</keyword>
<sequence length="362" mass="40227">MAVPEVYAEAVRKLPDLGEILQQQRPWMSGQPFQMQEGSISEAPKGVGNPWKGAYSNHGFWFKLEEGDQRMFDKLVARSNEEEKFLMRYELLDELRAAHRTDVDFLVAANQRGDLIGGVVRGGDTVVVHFVCQEYRHSAIGSILIKELIKRAGGKQFTITLNSSLYRSIDRFGAFTTVAGSTLQHVTVTNPNGLGTIAHPTYRTLTNIDWENISKLLDQGRVSIESAKIWARDGQFTVVGDEKGVVSAVVRVVEAAGGYVKRIVVGPLVADSTVAAEAVLHAALQPMQNDKTDYPWNPDVQSLHRRTLHFRIPKGNKEMMTILRKFAGEGSMEVSRIEYQTFSMDGSNSFDAATIFAAQMAY</sequence>
<gene>
    <name evidence="1" type="ORF">PENTCL1PPCAC_18390</name>
</gene>
<dbReference type="SUPFAM" id="SSF55729">
    <property type="entry name" value="Acyl-CoA N-acyltransferases (Nat)"/>
    <property type="match status" value="1"/>
</dbReference>
<dbReference type="AlphaFoldDB" id="A0AAV5TP67"/>
<name>A0AAV5TP67_9BILA</name>
<proteinExistence type="predicted"/>
<reference evidence="1" key="1">
    <citation type="submission" date="2023-10" db="EMBL/GenBank/DDBJ databases">
        <title>Genome assembly of Pristionchus species.</title>
        <authorList>
            <person name="Yoshida K."/>
            <person name="Sommer R.J."/>
        </authorList>
    </citation>
    <scope>NUCLEOTIDE SEQUENCE</scope>
    <source>
        <strain evidence="1">RS0144</strain>
    </source>
</reference>
<evidence type="ECO:0008006" key="3">
    <source>
        <dbReference type="Google" id="ProtNLM"/>
    </source>
</evidence>
<accession>A0AAV5TP67</accession>
<dbReference type="EMBL" id="BTSX01000004">
    <property type="protein sequence ID" value="GMS96215.1"/>
    <property type="molecule type" value="Genomic_DNA"/>
</dbReference>
<dbReference type="Proteomes" id="UP001432027">
    <property type="component" value="Unassembled WGS sequence"/>
</dbReference>
<comment type="caution">
    <text evidence="1">The sequence shown here is derived from an EMBL/GenBank/DDBJ whole genome shotgun (WGS) entry which is preliminary data.</text>
</comment>
<protein>
    <recommendedName>
        <fullName evidence="3">N-acetyltransferase domain-containing protein</fullName>
    </recommendedName>
</protein>
<dbReference type="InterPro" id="IPR016181">
    <property type="entry name" value="Acyl_CoA_acyltransferase"/>
</dbReference>
<evidence type="ECO:0000313" key="2">
    <source>
        <dbReference type="Proteomes" id="UP001432027"/>
    </source>
</evidence>